<dbReference type="EMBL" id="JBHUFB010000010">
    <property type="protein sequence ID" value="MFD1812850.1"/>
    <property type="molecule type" value="Genomic_DNA"/>
</dbReference>
<dbReference type="RefSeq" id="WP_378485371.1">
    <property type="nucleotide sequence ID" value="NZ_JBHUFB010000010.1"/>
</dbReference>
<dbReference type="PANTHER" id="PTHR43107">
    <property type="entry name" value="LONG-CHAIN FATTY ACID TRANSPORT PROTEIN"/>
    <property type="match status" value="1"/>
</dbReference>
<evidence type="ECO:0000256" key="2">
    <source>
        <dbReference type="ARBA" id="ARBA00022598"/>
    </source>
</evidence>
<dbReference type="SUPFAM" id="SSF53474">
    <property type="entry name" value="alpha/beta-Hydrolases"/>
    <property type="match status" value="1"/>
</dbReference>
<evidence type="ECO:0000256" key="4">
    <source>
        <dbReference type="ARBA" id="ARBA00022840"/>
    </source>
</evidence>
<name>A0ABW4P5X2_9NOCA</name>
<dbReference type="PANTHER" id="PTHR43107:SF15">
    <property type="entry name" value="FATTY ACID TRANSPORT PROTEIN 3, ISOFORM A"/>
    <property type="match status" value="1"/>
</dbReference>
<proteinExistence type="inferred from homology"/>
<evidence type="ECO:0000259" key="5">
    <source>
        <dbReference type="Pfam" id="PF00501"/>
    </source>
</evidence>
<dbReference type="NCBIfam" id="NF005898">
    <property type="entry name" value="PRK07868.1"/>
    <property type="match status" value="1"/>
</dbReference>
<dbReference type="SUPFAM" id="SSF56801">
    <property type="entry name" value="Acetyl-CoA synthetase-like"/>
    <property type="match status" value="1"/>
</dbReference>
<dbReference type="InterPro" id="IPR029058">
    <property type="entry name" value="AB_hydrolase_fold"/>
</dbReference>
<evidence type="ECO:0000256" key="3">
    <source>
        <dbReference type="ARBA" id="ARBA00022741"/>
    </source>
</evidence>
<dbReference type="Proteomes" id="UP001597286">
    <property type="component" value="Unassembled WGS sequence"/>
</dbReference>
<keyword evidence="3" id="KW-0547">Nucleotide-binding</keyword>
<gene>
    <name evidence="6" type="ORF">ACFSJG_11540</name>
</gene>
<feature type="domain" description="AMP-dependent synthetase/ligase" evidence="5">
    <location>
        <begin position="451"/>
        <end position="785"/>
    </location>
</feature>
<sequence length="1000" mass="107877">MSWSEVLNGTVRRVVATAQNGLEVVRLGGLETEARATDFRIVERRPMYRLRRYFADDELSPPSGPPVVLVPPMMMSADVYDVTQDQGAVGILHSMGLDPWVVDFGSPDSEEGGWDRTLADHVVAISEIIDRVRRETGRDVHLAGYSQGGMFAYQAAAYRRCRNVASLITFGAPVDTLAALPFGIPGDLAAPAAGFLAEHVFTRLSIAGWMARTGFQLLDPVKTAKSRIDFLRQLHDREALLPREQQRRFLATDGWVAWSGPAVAELLTQFVMHNRMVSGGFVIGDRPVTLAELTCPILAFVGEVDDIGQPTAVRGIRRAARKAEIYQYTMRSGHFGLVVGSIAAQQTWPVTGEWVRWRAGDGPRPQGIEPMQGDEPAVDQTGVSVTDRILHTGASIAEVGVETVRGVLGATAQAVRGSRELTAEAARALPRLVRLGQIQPHTRISMGKLLAEAGERSPRSECFLFDDRAYTNEAVNTRIDNVVRGLISTGVRPSTRVGVLMETRPSALVAISALSRIGAVAVLLPPTEDLAEAVQLGGVATIVADPDHLRVAERLGPPVLILGGGETRVLDIRPDSGTVDLEHIDPDDVPLPAWYRPNPGRANELAFVLFGRFGGRVEAKHVTNHRWALSAFGTATAANLGSGDTVYSIAPLYHSSVVLATLGGAIVGGSRIALSRGLDADRFSTEVHRYGVTVVAYTWTMLRELVDVPDFEFDASHPIRLFIGSGMPRGLWLRTMKRFAPAQVLEFYASTEGAVVLANVSGAKPGSKGRPLPGSTPVRVAAYDPVTRRFLEDEHGLVRECGVGEVGLLLGQATGHEAVNGAIRGVFTAGDAWVPTEHLFQVDADGDHWLMDERNAVVRTRRGLVYGEPIVCALGALEPIDLVVNYAVQVGDEEVAVTAVTLRPGMSLTASDLADGLAELDEDRCPDLIHVVPEIPISTSYRPRRSALRVAGLPNPGARSWYRDDDGRYRRLTKAALAELQGRAAPTHLTGPSVDVPGGG</sequence>
<organism evidence="6 7">
    <name type="scientific">Rhodococcus gannanensis</name>
    <dbReference type="NCBI Taxonomy" id="1960308"/>
    <lineage>
        <taxon>Bacteria</taxon>
        <taxon>Bacillati</taxon>
        <taxon>Actinomycetota</taxon>
        <taxon>Actinomycetes</taxon>
        <taxon>Mycobacteriales</taxon>
        <taxon>Nocardiaceae</taxon>
        <taxon>Rhodococcus</taxon>
    </lineage>
</organism>
<dbReference type="Gene3D" id="3.40.50.12780">
    <property type="entry name" value="N-terminal domain of ligase-like"/>
    <property type="match status" value="1"/>
</dbReference>
<evidence type="ECO:0000313" key="7">
    <source>
        <dbReference type="Proteomes" id="UP001597286"/>
    </source>
</evidence>
<dbReference type="Gene3D" id="3.40.50.1820">
    <property type="entry name" value="alpha/beta hydrolase"/>
    <property type="match status" value="1"/>
</dbReference>
<comment type="caution">
    <text evidence="6">The sequence shown here is derived from an EMBL/GenBank/DDBJ whole genome shotgun (WGS) entry which is preliminary data.</text>
</comment>
<accession>A0ABW4P5X2</accession>
<reference evidence="7" key="1">
    <citation type="journal article" date="2019" name="Int. J. Syst. Evol. Microbiol.">
        <title>The Global Catalogue of Microorganisms (GCM) 10K type strain sequencing project: providing services to taxonomists for standard genome sequencing and annotation.</title>
        <authorList>
            <consortium name="The Broad Institute Genomics Platform"/>
            <consortium name="The Broad Institute Genome Sequencing Center for Infectious Disease"/>
            <person name="Wu L."/>
            <person name="Ma J."/>
        </authorList>
    </citation>
    <scope>NUCLEOTIDE SEQUENCE [LARGE SCALE GENOMIC DNA]</scope>
    <source>
        <strain evidence="7">DT72</strain>
    </source>
</reference>
<keyword evidence="2" id="KW-0436">Ligase</keyword>
<comment type="similarity">
    <text evidence="1">Belongs to the ATP-dependent AMP-binding enzyme family.</text>
</comment>
<keyword evidence="7" id="KW-1185">Reference proteome</keyword>
<dbReference type="InterPro" id="IPR042099">
    <property type="entry name" value="ANL_N_sf"/>
</dbReference>
<dbReference type="Pfam" id="PF00501">
    <property type="entry name" value="AMP-binding"/>
    <property type="match status" value="1"/>
</dbReference>
<keyword evidence="4" id="KW-0067">ATP-binding</keyword>
<dbReference type="InterPro" id="IPR000873">
    <property type="entry name" value="AMP-dep_synth/lig_dom"/>
</dbReference>
<evidence type="ECO:0000256" key="1">
    <source>
        <dbReference type="ARBA" id="ARBA00006432"/>
    </source>
</evidence>
<evidence type="ECO:0000313" key="6">
    <source>
        <dbReference type="EMBL" id="MFD1812850.1"/>
    </source>
</evidence>
<protein>
    <submittedName>
        <fullName evidence="6">AMP-binding protein</fullName>
    </submittedName>
</protein>